<comment type="cofactor">
    <cofactor evidence="1">
        <name>FAD</name>
        <dbReference type="ChEBI" id="CHEBI:57692"/>
    </cofactor>
</comment>
<dbReference type="InterPro" id="IPR036188">
    <property type="entry name" value="FAD/NAD-bd_sf"/>
</dbReference>
<name>A0A249L4K6_9ACTN</name>
<sequence>MANTVVIGAGIGGMSAAARLAKAGHEVTIYENSDRSGGKCRTEWFGDYAFDTGPSLLTLPAVYRDLFLKTGKRIEHVLNIKPVDPAFNYHFSDGSSVLFPNLSNPNTYNEIEKSYGLVASNQWKELIDRAERMWEVSREPFIESELNSIFSLLKRKNLLRDIKEIAPFTSLRKLSEKLKLDPHLQMIVDRYATYTGSDPRSAPAVLLTIAFVESTFGAWHIEGGVGQLSTALEQRCSDLGVNFKFNTLVSQILVNNNQATGIKTSDGKEFKADLVVANSDAEYIYNKLLANNVNAARSERRKLKFATKSLSGFSLLLGLDNSKGKAVPIDHHNVYFPNNYDAEFDDVFTKQIPVQDPTIYICAPKDPHMTKGENKEAWFVLVNAPRHQVDGGWDWRQGGAEYAQKIIQKLDDLGLNVSPRLDFMKYRTPADLENYAMAPGGSIYGSSSNSAASAFLRTKNRSKIKGLFCVGGSSHPGGGLPLVGISAEIVANAIGKA</sequence>
<evidence type="ECO:0000313" key="12">
    <source>
        <dbReference type="EMBL" id="ASY23993.1"/>
    </source>
</evidence>
<evidence type="ECO:0000313" key="13">
    <source>
        <dbReference type="Proteomes" id="UP000217210"/>
    </source>
</evidence>
<evidence type="ECO:0000256" key="3">
    <source>
        <dbReference type="ARBA" id="ARBA00023002"/>
    </source>
</evidence>
<evidence type="ECO:0000256" key="6">
    <source>
        <dbReference type="ARBA" id="ARBA00039159"/>
    </source>
</evidence>
<dbReference type="InterPro" id="IPR014105">
    <property type="entry name" value="Carotenoid/retinoid_OxRdtase"/>
</dbReference>
<evidence type="ECO:0000256" key="8">
    <source>
        <dbReference type="ARBA" id="ARBA00042619"/>
    </source>
</evidence>
<evidence type="ECO:0000256" key="1">
    <source>
        <dbReference type="ARBA" id="ARBA00001974"/>
    </source>
</evidence>
<gene>
    <name evidence="12" type="ORF">B1sIIB91_03615</name>
</gene>
<comment type="pathway">
    <text evidence="4">Carotenoid biosynthesis; staphyloxanthin biosynthesis; staphyloxanthin from farnesyl diphosphate: step 3/5.</text>
</comment>
<evidence type="ECO:0000256" key="4">
    <source>
        <dbReference type="ARBA" id="ARBA00037901"/>
    </source>
</evidence>
<dbReference type="InterPro" id="IPR002937">
    <property type="entry name" value="Amino_oxidase"/>
</dbReference>
<evidence type="ECO:0000256" key="5">
    <source>
        <dbReference type="ARBA" id="ARBA00038194"/>
    </source>
</evidence>
<keyword evidence="13" id="KW-1185">Reference proteome</keyword>
<dbReference type="Pfam" id="PF01593">
    <property type="entry name" value="Amino_oxidase"/>
    <property type="match status" value="1"/>
</dbReference>
<comment type="catalytic activity">
    <reaction evidence="9">
        <text>all-trans-4,4'-diaponeurosporene + 2 AH2 + 2 O2 = 4,4'-diaponeurosporenal + 2 A + 3 H2O</text>
        <dbReference type="Rhea" id="RHEA:56104"/>
        <dbReference type="ChEBI" id="CHEBI:13193"/>
        <dbReference type="ChEBI" id="CHEBI:15377"/>
        <dbReference type="ChEBI" id="CHEBI:15379"/>
        <dbReference type="ChEBI" id="CHEBI:17499"/>
        <dbReference type="ChEBI" id="CHEBI:62743"/>
        <dbReference type="ChEBI" id="CHEBI:79065"/>
    </reaction>
</comment>
<evidence type="ECO:0000256" key="10">
    <source>
        <dbReference type="RuleBase" id="RU362075"/>
    </source>
</evidence>
<dbReference type="AlphaFoldDB" id="A0A249L4K6"/>
<dbReference type="SUPFAM" id="SSF51905">
    <property type="entry name" value="FAD/NAD(P)-binding domain"/>
    <property type="match status" value="1"/>
</dbReference>
<dbReference type="Proteomes" id="UP000217210">
    <property type="component" value="Chromosome"/>
</dbReference>
<comment type="similarity">
    <text evidence="5">Belongs to the carotenoid/retinoid oxidoreductase family. CrtP subfamily.</text>
</comment>
<organism evidence="12 13">
    <name type="scientific">Candidatus Nanopelagicus abundans</name>
    <dbReference type="NCBI Taxonomy" id="1884916"/>
    <lineage>
        <taxon>Bacteria</taxon>
        <taxon>Bacillati</taxon>
        <taxon>Actinomycetota</taxon>
        <taxon>Actinomycetes</taxon>
        <taxon>Candidatus Nanopelagicales</taxon>
        <taxon>Candidatus Nanopelagicaceae</taxon>
        <taxon>Candidatus Nanopelagicus</taxon>
    </lineage>
</organism>
<dbReference type="GO" id="GO:0016491">
    <property type="term" value="F:oxidoreductase activity"/>
    <property type="evidence" value="ECO:0007669"/>
    <property type="project" value="UniProtKB-KW"/>
</dbReference>
<proteinExistence type="inferred from homology"/>
<dbReference type="GO" id="GO:0016117">
    <property type="term" value="P:carotenoid biosynthetic process"/>
    <property type="evidence" value="ECO:0007669"/>
    <property type="project" value="UniProtKB-KW"/>
</dbReference>
<evidence type="ECO:0000256" key="2">
    <source>
        <dbReference type="ARBA" id="ARBA00022746"/>
    </source>
</evidence>
<dbReference type="PANTHER" id="PTHR43734">
    <property type="entry name" value="PHYTOENE DESATURASE"/>
    <property type="match status" value="1"/>
</dbReference>
<dbReference type="Gene3D" id="3.50.50.60">
    <property type="entry name" value="FAD/NAD(P)-binding domain"/>
    <property type="match status" value="2"/>
</dbReference>
<evidence type="ECO:0000256" key="7">
    <source>
        <dbReference type="ARBA" id="ARBA00041900"/>
    </source>
</evidence>
<dbReference type="RefSeq" id="WP_095688255.1">
    <property type="nucleotide sequence ID" value="NZ_CP016779.1"/>
</dbReference>
<protein>
    <recommendedName>
        <fullName evidence="6">4,4'-diaponeurosporene oxygenase</fullName>
    </recommendedName>
    <alternativeName>
        <fullName evidence="7">4,4'-diaponeurosporene oxidase</fullName>
    </alternativeName>
    <alternativeName>
        <fullName evidence="8">Carotenoid oxidase</fullName>
    </alternativeName>
</protein>
<dbReference type="NCBIfam" id="TIGR02734">
    <property type="entry name" value="crtI_fam"/>
    <property type="match status" value="1"/>
</dbReference>
<accession>A0A249L4K6</accession>
<keyword evidence="2 10" id="KW-0125">Carotenoid biosynthesis</keyword>
<dbReference type="OrthoDB" id="9774675at2"/>
<feature type="domain" description="Amine oxidase" evidence="11">
    <location>
        <begin position="11"/>
        <end position="281"/>
    </location>
</feature>
<dbReference type="EMBL" id="CP016779">
    <property type="protein sequence ID" value="ASY23993.1"/>
    <property type="molecule type" value="Genomic_DNA"/>
</dbReference>
<dbReference type="PANTHER" id="PTHR43734:SF7">
    <property type="entry name" value="4,4'-DIAPONEUROSPORENE OXYGENASE"/>
    <property type="match status" value="1"/>
</dbReference>
<keyword evidence="3 10" id="KW-0560">Oxidoreductase</keyword>
<evidence type="ECO:0000259" key="11">
    <source>
        <dbReference type="Pfam" id="PF01593"/>
    </source>
</evidence>
<reference evidence="12 13" key="1">
    <citation type="submission" date="2016-07" db="EMBL/GenBank/DDBJ databases">
        <title>High microdiversification within the ubiquitous acI lineage of Actinobacteria.</title>
        <authorList>
            <person name="Neuenschwander S.M."/>
            <person name="Salcher M."/>
            <person name="Ghai R."/>
            <person name="Pernthaler J."/>
        </authorList>
    </citation>
    <scope>NUCLEOTIDE SEQUENCE [LARGE SCALE GENOMIC DNA]</scope>
    <source>
        <strain evidence="12">MMS-IIB-91</strain>
    </source>
</reference>
<evidence type="ECO:0000256" key="9">
    <source>
        <dbReference type="ARBA" id="ARBA00048532"/>
    </source>
</evidence>
<dbReference type="KEGG" id="nab:B1sIIB91_03615"/>